<comment type="caution">
    <text evidence="3">The sequence shown here is derived from an EMBL/GenBank/DDBJ whole genome shotgun (WGS) entry which is preliminary data.</text>
</comment>
<evidence type="ECO:0000313" key="4">
    <source>
        <dbReference type="Proteomes" id="UP000660047"/>
    </source>
</evidence>
<name>A0AAI9NZ45_9FIRM</name>
<dbReference type="GO" id="GO:0016887">
    <property type="term" value="F:ATP hydrolysis activity"/>
    <property type="evidence" value="ECO:0007669"/>
    <property type="project" value="InterPro"/>
</dbReference>
<protein>
    <submittedName>
        <fullName evidence="3">Type II secretion system protein E</fullName>
    </submittedName>
</protein>
<dbReference type="Gene3D" id="3.30.450.380">
    <property type="match status" value="1"/>
</dbReference>
<proteinExistence type="inferred from homology"/>
<evidence type="ECO:0000259" key="2">
    <source>
        <dbReference type="SMART" id="SM00382"/>
    </source>
</evidence>
<feature type="domain" description="AAA+ ATPase" evidence="2">
    <location>
        <begin position="192"/>
        <end position="366"/>
    </location>
</feature>
<gene>
    <name evidence="3" type="ORF">COEU31_17310</name>
</gene>
<dbReference type="InterPro" id="IPR003593">
    <property type="entry name" value="AAA+_ATPase"/>
</dbReference>
<dbReference type="EMBL" id="BLYL01000009">
    <property type="protein sequence ID" value="GFO94685.1"/>
    <property type="molecule type" value="Genomic_DNA"/>
</dbReference>
<dbReference type="InterPro" id="IPR001482">
    <property type="entry name" value="T2SS/T4SS_dom"/>
</dbReference>
<dbReference type="SUPFAM" id="SSF52540">
    <property type="entry name" value="P-loop containing nucleoside triphosphate hydrolases"/>
    <property type="match status" value="1"/>
</dbReference>
<dbReference type="Gene3D" id="3.40.50.300">
    <property type="entry name" value="P-loop containing nucleotide triphosphate hydrolases"/>
    <property type="match status" value="1"/>
</dbReference>
<reference evidence="3" key="1">
    <citation type="submission" date="2020-06" db="EMBL/GenBank/DDBJ databases">
        <title>Characterization of fructooligosaccharide metabolism and fructooligosaccharide-degrading enzymes in human commensal butyrate producers.</title>
        <authorList>
            <person name="Tanno H."/>
            <person name="Fujii T."/>
            <person name="Hirano K."/>
            <person name="Maeno S."/>
            <person name="Tonozuka T."/>
            <person name="Sakamoto M."/>
            <person name="Ohkuma M."/>
            <person name="Tochio T."/>
            <person name="Endo A."/>
        </authorList>
    </citation>
    <scope>NUCLEOTIDE SEQUENCE</scope>
    <source>
        <strain evidence="3">JCM 31265</strain>
    </source>
</reference>
<organism evidence="3 4">
    <name type="scientific">Coprococcus eutactus</name>
    <dbReference type="NCBI Taxonomy" id="33043"/>
    <lineage>
        <taxon>Bacteria</taxon>
        <taxon>Bacillati</taxon>
        <taxon>Bacillota</taxon>
        <taxon>Clostridia</taxon>
        <taxon>Lachnospirales</taxon>
        <taxon>Lachnospiraceae</taxon>
        <taxon>Coprococcus</taxon>
    </lineage>
</organism>
<dbReference type="PANTHER" id="PTHR30486">
    <property type="entry name" value="TWITCHING MOTILITY PROTEIN PILT"/>
    <property type="match status" value="1"/>
</dbReference>
<comment type="similarity">
    <text evidence="1">Belongs to the GSP E family.</text>
</comment>
<dbReference type="Proteomes" id="UP000660047">
    <property type="component" value="Unassembled WGS sequence"/>
</dbReference>
<evidence type="ECO:0000256" key="1">
    <source>
        <dbReference type="ARBA" id="ARBA00006611"/>
    </source>
</evidence>
<dbReference type="InterPro" id="IPR027417">
    <property type="entry name" value="P-loop_NTPase"/>
</dbReference>
<dbReference type="PANTHER" id="PTHR30486:SF15">
    <property type="entry name" value="TYPE II_IV SECRETION SYSTEM ATPASE"/>
    <property type="match status" value="1"/>
</dbReference>
<dbReference type="AlphaFoldDB" id="A0AAI9NZ45"/>
<dbReference type="InterPro" id="IPR050921">
    <property type="entry name" value="T4SS_GSP_E_ATPase"/>
</dbReference>
<dbReference type="Pfam" id="PF00437">
    <property type="entry name" value="T2SSE"/>
    <property type="match status" value="1"/>
</dbReference>
<accession>A0AAI9NZ45</accession>
<dbReference type="RefSeq" id="WP_022217482.1">
    <property type="nucleotide sequence ID" value="NZ_BLYL01000009.1"/>
</dbReference>
<sequence>MTFDEEQEFVAAAKFYVSNNLELNRLSDEDLEEEIENVVNSKLDGQYCTVEQRLSIVKQVYSSIRGLGLLDSIMTDDTITEVMINGKDNIFIEQNGRVKRLDKFFETDRRLEDIIQRIVGMAGREVNQANPIVDTRLQDGSRVNVVLPPIALCGPTVTIRKFSKEPMTIEKLIKYGSITEEIAHKLELLVRAKYNIFICGGTGSGKTTFLNALSNYIPKDERVITIEDSAELQIVGVDNLVSLETRNANASGAGAITIRDLIKSSLRMRPERIVVGEVRGGEALDMLQAMNTGHDGSLSTGHANSTHDMLSRLETMVLQGAEGLPLEAIRQQIASAIDIIIHLSRLRDKSRKTMEITEVLGMKDGEIQLNPLYVFEEDENSTLDRVSGRLKRTDNKMQNVFKLQLTGIREEI</sequence>
<dbReference type="SMART" id="SM00382">
    <property type="entry name" value="AAA"/>
    <property type="match status" value="1"/>
</dbReference>
<dbReference type="CDD" id="cd01130">
    <property type="entry name" value="VirB11-like_ATPase"/>
    <property type="match status" value="1"/>
</dbReference>
<evidence type="ECO:0000313" key="3">
    <source>
        <dbReference type="EMBL" id="GFO94685.1"/>
    </source>
</evidence>